<proteinExistence type="predicted"/>
<evidence type="ECO:0000256" key="1">
    <source>
        <dbReference type="SAM" id="MobiDB-lite"/>
    </source>
</evidence>
<sequence>MNKTKNIILTSLTSISLLTLGMPLLNTNPSPISISVVQAKTKSHKETKLEASRKDLKTIISMPMEKENYLNLEKWLMESARYNDIEDPSNTAAQRKFDIRLKNIKRINKQTSKMYTKSDIKVLTNSDYKLLKKYKKSLKSYLSDLYDYAVEYQEAMPVINNPKTQDNTKQQSQSELDKYKKSFDKSKTKWQNNYDQIMNLPDK</sequence>
<dbReference type="Proteomes" id="UP000284822">
    <property type="component" value="Unassembled WGS sequence"/>
</dbReference>
<organism evidence="3 4">
    <name type="scientific">Bombilactobacillus bombi</name>
    <dbReference type="NCBI Taxonomy" id="1303590"/>
    <lineage>
        <taxon>Bacteria</taxon>
        <taxon>Bacillati</taxon>
        <taxon>Bacillota</taxon>
        <taxon>Bacilli</taxon>
        <taxon>Lactobacillales</taxon>
        <taxon>Lactobacillaceae</taxon>
        <taxon>Bombilactobacillus</taxon>
    </lineage>
</organism>
<evidence type="ECO:0000313" key="3">
    <source>
        <dbReference type="EMBL" id="RHW48269.1"/>
    </source>
</evidence>
<feature type="chain" id="PRO_5038947276" evidence="2">
    <location>
        <begin position="22"/>
        <end position="203"/>
    </location>
</feature>
<evidence type="ECO:0000256" key="2">
    <source>
        <dbReference type="SAM" id="SignalP"/>
    </source>
</evidence>
<evidence type="ECO:0000313" key="4">
    <source>
        <dbReference type="Proteomes" id="UP000284822"/>
    </source>
</evidence>
<reference evidence="3 4" key="1">
    <citation type="submission" date="2018-07" db="EMBL/GenBank/DDBJ databases">
        <title>Genome sequences of six Lactobacillus spp. isolated from bumble bee guts.</title>
        <authorList>
            <person name="Motta E.V.S."/>
            <person name="Moran N.A."/>
        </authorList>
    </citation>
    <scope>NUCLEOTIDE SEQUENCE [LARGE SCALE GENOMIC DNA]</scope>
    <source>
        <strain evidence="3 4">LV-8.1</strain>
    </source>
</reference>
<gene>
    <name evidence="3" type="ORF">DS832_01510</name>
</gene>
<dbReference type="AlphaFoldDB" id="A0A417ZCB0"/>
<name>A0A417ZCB0_9LACO</name>
<dbReference type="EMBL" id="QOCS01000005">
    <property type="protein sequence ID" value="RHW48269.1"/>
    <property type="molecule type" value="Genomic_DNA"/>
</dbReference>
<protein>
    <submittedName>
        <fullName evidence="3">Uncharacterized protein</fullName>
    </submittedName>
</protein>
<feature type="signal peptide" evidence="2">
    <location>
        <begin position="1"/>
        <end position="21"/>
    </location>
</feature>
<feature type="compositionally biased region" description="Basic and acidic residues" evidence="1">
    <location>
        <begin position="175"/>
        <end position="184"/>
    </location>
</feature>
<dbReference type="RefSeq" id="WP_118910065.1">
    <property type="nucleotide sequence ID" value="NZ_QOCS01000005.1"/>
</dbReference>
<feature type="region of interest" description="Disordered" evidence="1">
    <location>
        <begin position="160"/>
        <end position="184"/>
    </location>
</feature>
<comment type="caution">
    <text evidence="3">The sequence shown here is derived from an EMBL/GenBank/DDBJ whole genome shotgun (WGS) entry which is preliminary data.</text>
</comment>
<keyword evidence="2" id="KW-0732">Signal</keyword>
<accession>A0A417ZCB0</accession>
<feature type="compositionally biased region" description="Polar residues" evidence="1">
    <location>
        <begin position="161"/>
        <end position="174"/>
    </location>
</feature>